<dbReference type="Pfam" id="PF00078">
    <property type="entry name" value="RVT_1"/>
    <property type="match status" value="1"/>
</dbReference>
<dbReference type="GO" id="GO:0003964">
    <property type="term" value="F:RNA-directed DNA polymerase activity"/>
    <property type="evidence" value="ECO:0007669"/>
    <property type="project" value="UniProtKB-KW"/>
</dbReference>
<name>A0A0A9ZHG5_LYGHE</name>
<evidence type="ECO:0000313" key="2">
    <source>
        <dbReference type="EMBL" id="JAG41690.1"/>
    </source>
</evidence>
<dbReference type="PANTHER" id="PTHR33332">
    <property type="entry name" value="REVERSE TRANSCRIPTASE DOMAIN-CONTAINING PROTEIN"/>
    <property type="match status" value="1"/>
</dbReference>
<dbReference type="EMBL" id="GBHO01001914">
    <property type="protein sequence ID" value="JAG41690.1"/>
    <property type="molecule type" value="Transcribed_RNA"/>
</dbReference>
<reference evidence="2" key="1">
    <citation type="journal article" date="2014" name="PLoS ONE">
        <title>Transcriptome-Based Identification of ABC Transporters in the Western Tarnished Plant Bug Lygus hesperus.</title>
        <authorList>
            <person name="Hull J.J."/>
            <person name="Chaney K."/>
            <person name="Geib S.M."/>
            <person name="Fabrick J.A."/>
            <person name="Brent C.S."/>
            <person name="Walsh D."/>
            <person name="Lavine L.C."/>
        </authorList>
    </citation>
    <scope>NUCLEOTIDE SEQUENCE</scope>
</reference>
<reference evidence="2" key="2">
    <citation type="submission" date="2014-07" db="EMBL/GenBank/DDBJ databases">
        <authorList>
            <person name="Hull J."/>
        </authorList>
    </citation>
    <scope>NUCLEOTIDE SEQUENCE</scope>
</reference>
<keyword evidence="2" id="KW-0808">Transferase</keyword>
<gene>
    <name evidence="2" type="primary">RTase_55</name>
    <name evidence="2" type="ORF">CM83_50353</name>
</gene>
<feature type="domain" description="Reverse transcriptase" evidence="1">
    <location>
        <begin position="226"/>
        <end position="484"/>
    </location>
</feature>
<dbReference type="InterPro" id="IPR043502">
    <property type="entry name" value="DNA/RNA_pol_sf"/>
</dbReference>
<organism evidence="2">
    <name type="scientific">Lygus hesperus</name>
    <name type="common">Western plant bug</name>
    <dbReference type="NCBI Taxonomy" id="30085"/>
    <lineage>
        <taxon>Eukaryota</taxon>
        <taxon>Metazoa</taxon>
        <taxon>Ecdysozoa</taxon>
        <taxon>Arthropoda</taxon>
        <taxon>Hexapoda</taxon>
        <taxon>Insecta</taxon>
        <taxon>Pterygota</taxon>
        <taxon>Neoptera</taxon>
        <taxon>Paraneoptera</taxon>
        <taxon>Hemiptera</taxon>
        <taxon>Heteroptera</taxon>
        <taxon>Panheteroptera</taxon>
        <taxon>Cimicomorpha</taxon>
        <taxon>Miridae</taxon>
        <taxon>Mirini</taxon>
        <taxon>Lygus</taxon>
    </lineage>
</organism>
<protein>
    <submittedName>
        <fullName evidence="2">Putative RNA-directed DNA polymerase from transposon BS</fullName>
    </submittedName>
</protein>
<accession>A0A0A9ZHG5</accession>
<evidence type="ECO:0000259" key="1">
    <source>
        <dbReference type="PROSITE" id="PS50878"/>
    </source>
</evidence>
<dbReference type="PROSITE" id="PS50878">
    <property type="entry name" value="RT_POL"/>
    <property type="match status" value="1"/>
</dbReference>
<sequence length="679" mass="77796">LFNVDWDFVYDVEFEICVRWDFFIKLISSLSDQYFPRKLIDPNKKPSHAASKNDWFGDDLERLRCDLEHCKRSRRKDDEETEYEYLSKRNKYKTAIKDAKCNSNEKRIFNSPNPTKTMWNLINENKPNAMKGASLEFTADDFIKYFSTIAKKIVDDTEIPDGDPLNFHVKNVEAPFEFCSVTPADVLKCIQDLKNTNGFDVYGLSTKMIKCISLAIVFPLTHLINESLEHGIFPASLKVAEVIPLFKKGSRSEIENHRPISKLPIFSKVIERAMKQQITCFFEENDLFTDNQYGFRNSRSTKDAILNFSNFVLSAFENGDYSSAVLVDVAKAFDCLPHNLLTKKLWKYGFSANAVKLIESYLNERIQAVRHKNELSNFHALAHGVPQGSVLGPILFIIFINDLPQSMSRLTILFADDTTILSSEKALENVSTSSTASELSVTNWFNLNGLSVNNSKTQTMVFGLRSLSTFESNPEKVKFLGVLVDPKLNWNAHCEDLAKSLNSVIFLLRRLADKLSPNAVLTAFHATFLSRATYAIVCWGHSSSASLIFSCQRRAVRAISGLGYRENCKDYFIKLKILTIPAIFILECVVFIHYHRDDFKVANHQYPTRTVNNLVVPFSRLNVTRNVSNWWGIKFFNALPENVRNLNRTVFKRSISRFLCKLAPYTFDEFFNAIKDEKF</sequence>
<dbReference type="SUPFAM" id="SSF56672">
    <property type="entry name" value="DNA/RNA polymerases"/>
    <property type="match status" value="1"/>
</dbReference>
<keyword evidence="2" id="KW-0695">RNA-directed DNA polymerase</keyword>
<keyword evidence="2" id="KW-0548">Nucleotidyltransferase</keyword>
<feature type="non-terminal residue" evidence="2">
    <location>
        <position position="1"/>
    </location>
</feature>
<dbReference type="InterPro" id="IPR000477">
    <property type="entry name" value="RT_dom"/>
</dbReference>
<dbReference type="AlphaFoldDB" id="A0A0A9ZHG5"/>
<dbReference type="CDD" id="cd01650">
    <property type="entry name" value="RT_nLTR_like"/>
    <property type="match status" value="1"/>
</dbReference>
<proteinExistence type="predicted"/>